<evidence type="ECO:0000256" key="2">
    <source>
        <dbReference type="ARBA" id="ARBA00010942"/>
    </source>
</evidence>
<dbReference type="SUPFAM" id="SSF82714">
    <property type="entry name" value="Multidrug efflux transporter AcrB TolC docking domain, DN and DC subdomains"/>
    <property type="match status" value="2"/>
</dbReference>
<dbReference type="PANTHER" id="PTHR32063">
    <property type="match status" value="1"/>
</dbReference>
<dbReference type="SUPFAM" id="SSF82693">
    <property type="entry name" value="Multidrug efflux transporter AcrB pore domain, PN1, PN2, PC1 and PC2 subdomains"/>
    <property type="match status" value="3"/>
</dbReference>
<dbReference type="NCBIfam" id="TIGR00915">
    <property type="entry name" value="2A0602"/>
    <property type="match status" value="1"/>
</dbReference>
<feature type="transmembrane region" description="Helical" evidence="9">
    <location>
        <begin position="870"/>
        <end position="889"/>
    </location>
</feature>
<comment type="similarity">
    <text evidence="2 9">Belongs to the resistance-nodulation-cell division (RND) (TC 2.A.6) family.</text>
</comment>
<evidence type="ECO:0000256" key="7">
    <source>
        <dbReference type="ARBA" id="ARBA00022989"/>
    </source>
</evidence>
<feature type="domain" description="SSD" evidence="10">
    <location>
        <begin position="370"/>
        <end position="495"/>
    </location>
</feature>
<feature type="transmembrane region" description="Helical" evidence="9">
    <location>
        <begin position="392"/>
        <end position="413"/>
    </location>
</feature>
<dbReference type="NCBIfam" id="NF000282">
    <property type="entry name" value="RND_permease_1"/>
    <property type="match status" value="1"/>
</dbReference>
<feature type="transmembrane region" description="Helical" evidence="9">
    <location>
        <begin position="998"/>
        <end position="1025"/>
    </location>
</feature>
<sequence length="1051" mass="111800">MARFFIDRPVFAWVIALAIILAGVLALPKLPVAQYPNIAPPNVSISANYPGASARTVESAVTAIIEREMNGAPGLLYMSSSSDAAGNVSINLSFTQGTSPDLAAVEVQNRLKIVEERLPEVVRRNGIRIEKAAENYMMYLSLMAERGRFDGIDLGDLASSDLIPQLRRVPGVGTAQLFDAEYAMRIWPDADKLTALGLTAGDLSDAVRRYNARITVGEIGSGAVPGSAPINASVTGDDGLTTPEAFGQIPLRADAQGRVVLLRDVARVELGGSDYLYLSRMNGKPATTIGIKLAPGANAVGVAKRVRAVLDEAQAHFPPGVRYEVAYDSSRFVGIAIEQVVKTLLEAVVLVFLVMMLFMQNLRATLIPTLVVPIALLGTFAVMLPMGFSINVLTLFGLVLAIGILVDDAIVVVENVERVMHEDGLSPREATAKAMRQISGAIVGISLVLTAVFVPMAFFGGAVGNIYRQFSLSLAVSMVFSAFLALTLTPALCATLLKPVQPDHGAERKGFFGAFNRGFARLTARYRGGVAMLLNRTGRALVAYGAVIGVVVLLFMQLPTAFLPEEDTGEFMTVVMLPTGATQAQTLDVVRQAEQYFMTQEPAVASTLAITGFSLYGNGQNAAMLFLTLKDWKQRKGAGQHVDAVVERANAAFGKIKGAMVMAMNSPALPELGSKPGFDLRLQDRGGAGYERLAQARDHMLAEAAKHPALSEVTFAGQGDAPQVLIDVDRKKALSMGVSIEDINRTLAVMFGSDYAGDFVYRNQVRRVIVQADGKQRVSVEQLGRMHVRNAAGAMVPLSAFTTTKWIVGPLKLDRYNGFPAMTITGAPAPGHSSGEAMAAMESIARGLPAGFGYEWTGQSFEERLSGAQAPALFALSILVVFLCLAALYESWSIPLAVLLVVPLGVLGALLGATLRFLPNDIYFKVGLIATIGLSAKNAILIIEVAKDLVAQGMGLIEATLEAARLRFRPIVMTSLAFAFGVVPLALASGAASASQRAIGTGVLGGIIAATVLAVFLVPVFFVVVRRVFKGSERQRRLDAAHEHETAGPAA</sequence>
<evidence type="ECO:0000256" key="8">
    <source>
        <dbReference type="ARBA" id="ARBA00023136"/>
    </source>
</evidence>
<keyword evidence="7 9" id="KW-1133">Transmembrane helix</keyword>
<dbReference type="PRINTS" id="PR00702">
    <property type="entry name" value="ACRIFLAVINRP"/>
</dbReference>
<evidence type="ECO:0000256" key="6">
    <source>
        <dbReference type="ARBA" id="ARBA00022692"/>
    </source>
</evidence>
<dbReference type="InterPro" id="IPR027463">
    <property type="entry name" value="AcrB_DN_DC_subdom"/>
</dbReference>
<feature type="transmembrane region" description="Helical" evidence="9">
    <location>
        <begin position="470"/>
        <end position="497"/>
    </location>
</feature>
<evidence type="ECO:0000256" key="9">
    <source>
        <dbReference type="RuleBase" id="RU364070"/>
    </source>
</evidence>
<dbReference type="GO" id="GO:0015562">
    <property type="term" value="F:efflux transmembrane transporter activity"/>
    <property type="evidence" value="ECO:0007669"/>
    <property type="project" value="InterPro"/>
</dbReference>
<feature type="transmembrane region" description="Helical" evidence="9">
    <location>
        <begin position="434"/>
        <end position="458"/>
    </location>
</feature>
<dbReference type="InterPro" id="IPR001036">
    <property type="entry name" value="Acrflvin-R"/>
</dbReference>
<dbReference type="Gene3D" id="3.30.2090.10">
    <property type="entry name" value="Multidrug efflux transporter AcrB TolC docking domain, DN and DC subdomains"/>
    <property type="match status" value="2"/>
</dbReference>
<keyword evidence="4" id="KW-1003">Cell membrane</keyword>
<evidence type="ECO:0000313" key="11">
    <source>
        <dbReference type="EMBL" id="MBX3888521.1"/>
    </source>
</evidence>
<proteinExistence type="inferred from homology"/>
<evidence type="ECO:0000256" key="5">
    <source>
        <dbReference type="ARBA" id="ARBA00022519"/>
    </source>
</evidence>
<dbReference type="InterPro" id="IPR004764">
    <property type="entry name" value="MdtF-like"/>
</dbReference>
<evidence type="ECO:0000313" key="12">
    <source>
        <dbReference type="Proteomes" id="UP001199322"/>
    </source>
</evidence>
<dbReference type="GO" id="GO:0009636">
    <property type="term" value="P:response to toxic substance"/>
    <property type="evidence" value="ECO:0007669"/>
    <property type="project" value="UniProtKB-ARBA"/>
</dbReference>
<reference evidence="11" key="1">
    <citation type="submission" date="2018-06" db="EMBL/GenBank/DDBJ databases">
        <authorList>
            <person name="O'Rourke A."/>
        </authorList>
    </citation>
    <scope>NUCLEOTIDE SEQUENCE</scope>
    <source>
        <strain evidence="11">132550021-3</strain>
    </source>
</reference>
<dbReference type="PANTHER" id="PTHR32063:SF10">
    <property type="entry name" value="EFFLUX PUMP MEMBRANE TRANSPORTER"/>
    <property type="match status" value="1"/>
</dbReference>
<dbReference type="EMBL" id="QGBI01000002">
    <property type="protein sequence ID" value="MBX3888521.1"/>
    <property type="molecule type" value="Genomic_DNA"/>
</dbReference>
<feature type="transmembrane region" description="Helical" evidence="9">
    <location>
        <begin position="971"/>
        <end position="992"/>
    </location>
</feature>
<keyword evidence="6 9" id="KW-0812">Transmembrane</keyword>
<keyword evidence="3 9" id="KW-0813">Transport</keyword>
<dbReference type="Pfam" id="PF00873">
    <property type="entry name" value="ACR_tran"/>
    <property type="match status" value="1"/>
</dbReference>
<dbReference type="Proteomes" id="UP001199322">
    <property type="component" value="Unassembled WGS sequence"/>
</dbReference>
<dbReference type="Gene3D" id="1.20.1640.10">
    <property type="entry name" value="Multidrug efflux transporter AcrB transmembrane domain"/>
    <property type="match status" value="2"/>
</dbReference>
<dbReference type="GO" id="GO:0042910">
    <property type="term" value="F:xenobiotic transmembrane transporter activity"/>
    <property type="evidence" value="ECO:0007669"/>
    <property type="project" value="TreeGrafter"/>
</dbReference>
<dbReference type="Gene3D" id="3.30.70.1430">
    <property type="entry name" value="Multidrug efflux transporter AcrB pore domain"/>
    <property type="match status" value="2"/>
</dbReference>
<dbReference type="FunFam" id="3.30.70.1430:FF:000001">
    <property type="entry name" value="Efflux pump membrane transporter"/>
    <property type="match status" value="1"/>
</dbReference>
<feature type="transmembrane region" description="Helical" evidence="9">
    <location>
        <begin position="895"/>
        <end position="918"/>
    </location>
</feature>
<feature type="transmembrane region" description="Helical" evidence="9">
    <location>
        <begin position="340"/>
        <end position="359"/>
    </location>
</feature>
<dbReference type="Gene3D" id="3.30.70.1440">
    <property type="entry name" value="Multidrug efflux transporter AcrB pore domain"/>
    <property type="match status" value="1"/>
</dbReference>
<evidence type="ECO:0000259" key="10">
    <source>
        <dbReference type="PROSITE" id="PS50156"/>
    </source>
</evidence>
<dbReference type="PROSITE" id="PS50156">
    <property type="entry name" value="SSD"/>
    <property type="match status" value="1"/>
</dbReference>
<dbReference type="Gene3D" id="3.30.70.1320">
    <property type="entry name" value="Multidrug efflux transporter AcrB pore domain like"/>
    <property type="match status" value="1"/>
</dbReference>
<keyword evidence="5 9" id="KW-0997">Cell inner membrane</keyword>
<protein>
    <recommendedName>
        <fullName evidence="9">Efflux pump membrane transporter</fullName>
    </recommendedName>
</protein>
<organism evidence="11 12">
    <name type="scientific">Ralstonia pickettii</name>
    <name type="common">Burkholderia pickettii</name>
    <dbReference type="NCBI Taxonomy" id="329"/>
    <lineage>
        <taxon>Bacteria</taxon>
        <taxon>Pseudomonadati</taxon>
        <taxon>Pseudomonadota</taxon>
        <taxon>Betaproteobacteria</taxon>
        <taxon>Burkholderiales</taxon>
        <taxon>Burkholderiaceae</taxon>
        <taxon>Ralstonia</taxon>
    </lineage>
</organism>
<gene>
    <name evidence="11" type="ORF">DEE74_01410</name>
</gene>
<keyword evidence="8 9" id="KW-0472">Membrane</keyword>
<accession>A0A9Q2C6E1</accession>
<name>A0A9Q2C6E1_RALPI</name>
<dbReference type="GO" id="GO:0005886">
    <property type="term" value="C:plasma membrane"/>
    <property type="evidence" value="ECO:0007669"/>
    <property type="project" value="UniProtKB-SubCell"/>
</dbReference>
<dbReference type="SUPFAM" id="SSF82866">
    <property type="entry name" value="Multidrug efflux transporter AcrB transmembrane domain"/>
    <property type="match status" value="2"/>
</dbReference>
<evidence type="ECO:0000256" key="1">
    <source>
        <dbReference type="ARBA" id="ARBA00004429"/>
    </source>
</evidence>
<feature type="transmembrane region" description="Helical" evidence="9">
    <location>
        <begin position="541"/>
        <end position="562"/>
    </location>
</feature>
<dbReference type="FunFam" id="1.20.1640.10:FF:000001">
    <property type="entry name" value="Efflux pump membrane transporter"/>
    <property type="match status" value="1"/>
</dbReference>
<evidence type="ECO:0000256" key="4">
    <source>
        <dbReference type="ARBA" id="ARBA00022475"/>
    </source>
</evidence>
<dbReference type="RefSeq" id="WP_116574760.1">
    <property type="nucleotide sequence ID" value="NZ_JACBXL010000002.1"/>
</dbReference>
<dbReference type="FunFam" id="3.30.70.1430:FF:000002">
    <property type="entry name" value="Efflux pump membrane transporter"/>
    <property type="match status" value="1"/>
</dbReference>
<comment type="subcellular location">
    <subcellularLocation>
        <location evidence="1 9">Cell inner membrane</location>
        <topology evidence="1 9">Multi-pass membrane protein</topology>
    </subcellularLocation>
</comment>
<feature type="transmembrane region" description="Helical" evidence="9">
    <location>
        <begin position="366"/>
        <end position="386"/>
    </location>
</feature>
<evidence type="ECO:0000256" key="3">
    <source>
        <dbReference type="ARBA" id="ARBA00022448"/>
    </source>
</evidence>
<comment type="caution">
    <text evidence="11">The sequence shown here is derived from an EMBL/GenBank/DDBJ whole genome shotgun (WGS) entry which is preliminary data.</text>
</comment>
<dbReference type="InterPro" id="IPR000731">
    <property type="entry name" value="SSD"/>
</dbReference>
<dbReference type="AlphaFoldDB" id="A0A9Q2C6E1"/>
<comment type="caution">
    <text evidence="9">Lacks conserved residue(s) required for the propagation of feature annotation.</text>
</comment>